<dbReference type="PANTHER" id="PTHR42250:SF1">
    <property type="entry name" value="ASCH DOMAIN-CONTAINING PROTEIN"/>
    <property type="match status" value="1"/>
</dbReference>
<sequence>MPERRFLGRHILFKEEYATRLIEGSKTTTIRRGIVKPRYREVILHAGSRPIAVARVEYVYYKRLREISDDEAKRDGFENKAELVKTLKRIYPGMREDEYVTIIGLRVVKRVDTVNLNKPFGGLNPVELARIGLRYLSRELTDFESRLLIELTRTGDIDLTVERALGDPGKRDLLVDLLNRVLRLLVEKQVLREGR</sequence>
<dbReference type="SMART" id="SM01022">
    <property type="entry name" value="ASCH"/>
    <property type="match status" value="1"/>
</dbReference>
<reference evidence="2" key="1">
    <citation type="journal article" date="2020" name="mSystems">
        <title>Genome- and Community-Level Interaction Insights into Carbon Utilization and Element Cycling Functions of Hydrothermarchaeota in Hydrothermal Sediment.</title>
        <authorList>
            <person name="Zhou Z."/>
            <person name="Liu Y."/>
            <person name="Xu W."/>
            <person name="Pan J."/>
            <person name="Luo Z.H."/>
            <person name="Li M."/>
        </authorList>
    </citation>
    <scope>NUCLEOTIDE SEQUENCE [LARGE SCALE GENOMIC DNA]</scope>
    <source>
        <strain evidence="2">SpSt-110</strain>
    </source>
</reference>
<accession>A0A7J3XX32</accession>
<dbReference type="AlphaFoldDB" id="A0A7J3XX32"/>
<dbReference type="EMBL" id="DRYK01000013">
    <property type="protein sequence ID" value="HHP67268.1"/>
    <property type="molecule type" value="Genomic_DNA"/>
</dbReference>
<dbReference type="InterPro" id="IPR007374">
    <property type="entry name" value="ASCH_domain"/>
</dbReference>
<dbReference type="InterPro" id="IPR015947">
    <property type="entry name" value="PUA-like_sf"/>
</dbReference>
<proteinExistence type="predicted"/>
<dbReference type="Gene3D" id="2.30.130.30">
    <property type="entry name" value="Hypothetical protein"/>
    <property type="match status" value="1"/>
</dbReference>
<gene>
    <name evidence="2" type="ORF">ENM60_00480</name>
</gene>
<evidence type="ECO:0000313" key="2">
    <source>
        <dbReference type="EMBL" id="HHP67268.1"/>
    </source>
</evidence>
<feature type="domain" description="ASCH" evidence="1">
    <location>
        <begin position="11"/>
        <end position="109"/>
    </location>
</feature>
<comment type="caution">
    <text evidence="2">The sequence shown here is derived from an EMBL/GenBank/DDBJ whole genome shotgun (WGS) entry which is preliminary data.</text>
</comment>
<dbReference type="PANTHER" id="PTHR42250">
    <property type="entry name" value="ASCH DOMAIN-CONTAINING PROTEIN"/>
    <property type="match status" value="1"/>
</dbReference>
<evidence type="ECO:0000259" key="1">
    <source>
        <dbReference type="SMART" id="SM01022"/>
    </source>
</evidence>
<organism evidence="2">
    <name type="scientific">Thermogladius calderae</name>
    <dbReference type="NCBI Taxonomy" id="1200300"/>
    <lineage>
        <taxon>Archaea</taxon>
        <taxon>Thermoproteota</taxon>
        <taxon>Thermoprotei</taxon>
        <taxon>Desulfurococcales</taxon>
        <taxon>Desulfurococcaceae</taxon>
        <taxon>Thermogladius</taxon>
    </lineage>
</organism>
<dbReference type="CDD" id="cd06552">
    <property type="entry name" value="ASCH_yqfb_like"/>
    <property type="match status" value="1"/>
</dbReference>
<dbReference type="Pfam" id="PF04266">
    <property type="entry name" value="ASCH"/>
    <property type="match status" value="1"/>
</dbReference>
<protein>
    <submittedName>
        <fullName evidence="2">ASCH domain-containing protein</fullName>
    </submittedName>
</protein>
<name>A0A7J3XX32_9CREN</name>
<dbReference type="SUPFAM" id="SSF88697">
    <property type="entry name" value="PUA domain-like"/>
    <property type="match status" value="1"/>
</dbReference>